<dbReference type="Proteomes" id="UP000253529">
    <property type="component" value="Unassembled WGS sequence"/>
</dbReference>
<dbReference type="PROSITE" id="PS00061">
    <property type="entry name" value="ADH_SHORT"/>
    <property type="match status" value="1"/>
</dbReference>
<organism evidence="5 6">
    <name type="scientific">Roseiarcus fermentans</name>
    <dbReference type="NCBI Taxonomy" id="1473586"/>
    <lineage>
        <taxon>Bacteria</taxon>
        <taxon>Pseudomonadati</taxon>
        <taxon>Pseudomonadota</taxon>
        <taxon>Alphaproteobacteria</taxon>
        <taxon>Hyphomicrobiales</taxon>
        <taxon>Roseiarcaceae</taxon>
        <taxon>Roseiarcus</taxon>
    </lineage>
</organism>
<protein>
    <submittedName>
        <fullName evidence="5">NAD(P)-dependent dehydrogenase (Short-subunit alcohol dehydrogenase family)</fullName>
    </submittedName>
</protein>
<keyword evidence="3" id="KW-0521">NADP</keyword>
<dbReference type="PANTHER" id="PTHR44252:SF3">
    <property type="entry name" value="D-ERYTHRULOSE REDUCTASE-RELATED"/>
    <property type="match status" value="1"/>
</dbReference>
<dbReference type="PRINTS" id="PR00081">
    <property type="entry name" value="GDHRDH"/>
</dbReference>
<reference evidence="5 6" key="1">
    <citation type="submission" date="2018-06" db="EMBL/GenBank/DDBJ databases">
        <title>Genomic Encyclopedia of Type Strains, Phase IV (KMG-IV): sequencing the most valuable type-strain genomes for metagenomic binning, comparative biology and taxonomic classification.</title>
        <authorList>
            <person name="Goeker M."/>
        </authorList>
    </citation>
    <scope>NUCLEOTIDE SEQUENCE [LARGE SCALE GENOMIC DNA]</scope>
    <source>
        <strain evidence="5 6">DSM 24875</strain>
    </source>
</reference>
<evidence type="ECO:0000313" key="6">
    <source>
        <dbReference type="Proteomes" id="UP000253529"/>
    </source>
</evidence>
<feature type="domain" description="Ketoreductase" evidence="4">
    <location>
        <begin position="11"/>
        <end position="196"/>
    </location>
</feature>
<comment type="similarity">
    <text evidence="1">Belongs to the short-chain dehydrogenases/reductases (SDR) family.</text>
</comment>
<dbReference type="InterPro" id="IPR057326">
    <property type="entry name" value="KR_dom"/>
</dbReference>
<dbReference type="GO" id="GO:0005997">
    <property type="term" value="P:xylulose metabolic process"/>
    <property type="evidence" value="ECO:0007669"/>
    <property type="project" value="TreeGrafter"/>
</dbReference>
<dbReference type="GO" id="GO:0004090">
    <property type="term" value="F:carbonyl reductase (NADPH) activity"/>
    <property type="evidence" value="ECO:0007669"/>
    <property type="project" value="TreeGrafter"/>
</dbReference>
<dbReference type="PRINTS" id="PR00080">
    <property type="entry name" value="SDRFAMILY"/>
</dbReference>
<dbReference type="RefSeq" id="WP_113890573.1">
    <property type="nucleotide sequence ID" value="NZ_QNRK01000020.1"/>
</dbReference>
<dbReference type="Pfam" id="PF13561">
    <property type="entry name" value="adh_short_C2"/>
    <property type="match status" value="1"/>
</dbReference>
<dbReference type="SMART" id="SM00822">
    <property type="entry name" value="PKS_KR"/>
    <property type="match status" value="1"/>
</dbReference>
<accession>A0A366F7T2</accession>
<evidence type="ECO:0000313" key="5">
    <source>
        <dbReference type="EMBL" id="RBP09819.1"/>
    </source>
</evidence>
<evidence type="ECO:0000256" key="2">
    <source>
        <dbReference type="ARBA" id="ARBA00011881"/>
    </source>
</evidence>
<dbReference type="GO" id="GO:0050038">
    <property type="term" value="F:L-xylulose reductase (NADPH) activity"/>
    <property type="evidence" value="ECO:0007669"/>
    <property type="project" value="TreeGrafter"/>
</dbReference>
<comment type="caution">
    <text evidence="5">The sequence shown here is derived from an EMBL/GenBank/DDBJ whole genome shotgun (WGS) entry which is preliminary data.</text>
</comment>
<evidence type="ECO:0000259" key="4">
    <source>
        <dbReference type="SMART" id="SM00822"/>
    </source>
</evidence>
<dbReference type="GO" id="GO:0006006">
    <property type="term" value="P:glucose metabolic process"/>
    <property type="evidence" value="ECO:0007669"/>
    <property type="project" value="TreeGrafter"/>
</dbReference>
<dbReference type="InterPro" id="IPR036291">
    <property type="entry name" value="NAD(P)-bd_dom_sf"/>
</dbReference>
<dbReference type="Gene3D" id="3.40.50.720">
    <property type="entry name" value="NAD(P)-binding Rossmann-like Domain"/>
    <property type="match status" value="1"/>
</dbReference>
<dbReference type="EMBL" id="QNRK01000020">
    <property type="protein sequence ID" value="RBP09819.1"/>
    <property type="molecule type" value="Genomic_DNA"/>
</dbReference>
<dbReference type="InterPro" id="IPR051737">
    <property type="entry name" value="L-xylulose/Carbonyl_redctase"/>
</dbReference>
<comment type="subunit">
    <text evidence="2">Homotetramer.</text>
</comment>
<dbReference type="OrthoDB" id="7255009at2"/>
<sequence>MSVETQDFSGRTVLVTGATKGIGRAAAELLASRGASVLALGRDPGDLASLKAKTGCRTIAVDLADLEATRAAVRNNGPFDLLVNCAGTTSLQPFLDLDLDTFDSIMTVNVKAAIVAAQEYARERIAANKPGSIVNVSSDASFLGVIDHSAYCASKAALDAVTRVMANELGPHGIRVNCVNPTVTLTDMGRLAWSDPARSEPRLRRMPIRRFLEPSEVAEAIAFLLSDRASAMTGAAYRVDGGFGIA</sequence>
<proteinExistence type="inferred from homology"/>
<dbReference type="InterPro" id="IPR020904">
    <property type="entry name" value="Sc_DH/Rdtase_CS"/>
</dbReference>
<evidence type="ECO:0000256" key="3">
    <source>
        <dbReference type="ARBA" id="ARBA00022857"/>
    </source>
</evidence>
<dbReference type="InterPro" id="IPR002347">
    <property type="entry name" value="SDR_fam"/>
</dbReference>
<evidence type="ECO:0000256" key="1">
    <source>
        <dbReference type="ARBA" id="ARBA00006484"/>
    </source>
</evidence>
<dbReference type="FunFam" id="3.40.50.720:FF:000084">
    <property type="entry name" value="Short-chain dehydrogenase reductase"/>
    <property type="match status" value="1"/>
</dbReference>
<name>A0A366F7T2_9HYPH</name>
<dbReference type="PANTHER" id="PTHR44252">
    <property type="entry name" value="D-ERYTHRULOSE REDUCTASE"/>
    <property type="match status" value="1"/>
</dbReference>
<dbReference type="SUPFAM" id="SSF51735">
    <property type="entry name" value="NAD(P)-binding Rossmann-fold domains"/>
    <property type="match status" value="1"/>
</dbReference>
<dbReference type="AlphaFoldDB" id="A0A366F7T2"/>
<keyword evidence="6" id="KW-1185">Reference proteome</keyword>
<gene>
    <name evidence="5" type="ORF">DFR50_12017</name>
</gene>